<dbReference type="PROSITE" id="PS51379">
    <property type="entry name" value="4FE4S_FER_2"/>
    <property type="match status" value="1"/>
</dbReference>
<dbReference type="InterPro" id="IPR017900">
    <property type="entry name" value="4Fe4S_Fe_S_CS"/>
</dbReference>
<evidence type="ECO:0000256" key="1">
    <source>
        <dbReference type="ARBA" id="ARBA00022723"/>
    </source>
</evidence>
<dbReference type="KEGG" id="gsn:YC6258_02856"/>
<dbReference type="EMBL" id="CP007142">
    <property type="protein sequence ID" value="AJQ94894.1"/>
    <property type="molecule type" value="Genomic_DNA"/>
</dbReference>
<reference evidence="5 6" key="1">
    <citation type="submission" date="2014-01" db="EMBL/GenBank/DDBJ databases">
        <title>Full genme sequencing of cellulolytic bacterium Gynuella sunshinyii YC6258T gen. nov., sp. nov.</title>
        <authorList>
            <person name="Khan H."/>
            <person name="Chung E.J."/>
            <person name="Chung Y.R."/>
        </authorList>
    </citation>
    <scope>NUCLEOTIDE SEQUENCE [LARGE SCALE GENOMIC DNA]</scope>
    <source>
        <strain evidence="5 6">YC6258</strain>
    </source>
</reference>
<dbReference type="SUPFAM" id="SSF46548">
    <property type="entry name" value="alpha-helical ferredoxin"/>
    <property type="match status" value="1"/>
</dbReference>
<name>A0A0C5VWS1_9GAMM</name>
<protein>
    <recommendedName>
        <fullName evidence="4">4Fe-4S ferredoxin-type domain-containing protein</fullName>
    </recommendedName>
</protein>
<proteinExistence type="predicted"/>
<dbReference type="AlphaFoldDB" id="A0A0C5VWS1"/>
<dbReference type="PROSITE" id="PS00198">
    <property type="entry name" value="4FE4S_FER_1"/>
    <property type="match status" value="1"/>
</dbReference>
<dbReference type="InterPro" id="IPR017896">
    <property type="entry name" value="4Fe4S_Fe-S-bd"/>
</dbReference>
<accession>A0A0C5VWS1</accession>
<evidence type="ECO:0000259" key="4">
    <source>
        <dbReference type="PROSITE" id="PS51379"/>
    </source>
</evidence>
<dbReference type="Gene3D" id="3.30.70.20">
    <property type="match status" value="1"/>
</dbReference>
<dbReference type="PATRIC" id="fig|1445510.3.peg.2826"/>
<keyword evidence="3" id="KW-0411">Iron-sulfur</keyword>
<evidence type="ECO:0000313" key="5">
    <source>
        <dbReference type="EMBL" id="AJQ94894.1"/>
    </source>
</evidence>
<keyword evidence="2" id="KW-0408">Iron</keyword>
<dbReference type="STRING" id="1445510.YC6258_02856"/>
<feature type="domain" description="4Fe-4S ferredoxin-type" evidence="4">
    <location>
        <begin position="20"/>
        <end position="50"/>
    </location>
</feature>
<gene>
    <name evidence="5" type="ORF">YC6258_02856</name>
</gene>
<dbReference type="HOGENOM" id="CLU_3080411_0_0_6"/>
<keyword evidence="6" id="KW-1185">Reference proteome</keyword>
<evidence type="ECO:0000313" key="6">
    <source>
        <dbReference type="Proteomes" id="UP000032266"/>
    </source>
</evidence>
<evidence type="ECO:0000256" key="3">
    <source>
        <dbReference type="ARBA" id="ARBA00023014"/>
    </source>
</evidence>
<organism evidence="5 6">
    <name type="scientific">Gynuella sunshinyii YC6258</name>
    <dbReference type="NCBI Taxonomy" id="1445510"/>
    <lineage>
        <taxon>Bacteria</taxon>
        <taxon>Pseudomonadati</taxon>
        <taxon>Pseudomonadota</taxon>
        <taxon>Gammaproteobacteria</taxon>
        <taxon>Oceanospirillales</taxon>
        <taxon>Saccharospirillaceae</taxon>
        <taxon>Gynuella</taxon>
    </lineage>
</organism>
<keyword evidence="1" id="KW-0479">Metal-binding</keyword>
<dbReference type="GO" id="GO:0046872">
    <property type="term" value="F:metal ion binding"/>
    <property type="evidence" value="ECO:0007669"/>
    <property type="project" value="UniProtKB-KW"/>
</dbReference>
<dbReference type="GO" id="GO:0051536">
    <property type="term" value="F:iron-sulfur cluster binding"/>
    <property type="evidence" value="ECO:0007669"/>
    <property type="project" value="UniProtKB-KW"/>
</dbReference>
<evidence type="ECO:0000256" key="2">
    <source>
        <dbReference type="ARBA" id="ARBA00023004"/>
    </source>
</evidence>
<sequence length="52" mass="5836">MERSASDDDDDFYDDDDEMMVMTIADPMDCIGCMSCSKVCPKKCHTHAPQSL</sequence>
<dbReference type="Proteomes" id="UP000032266">
    <property type="component" value="Chromosome"/>
</dbReference>